<protein>
    <submittedName>
        <fullName evidence="1">Peroxisome biogenesis protein 6</fullName>
    </submittedName>
</protein>
<evidence type="ECO:0000313" key="2">
    <source>
        <dbReference type="Proteomes" id="UP001604336"/>
    </source>
</evidence>
<reference evidence="2" key="1">
    <citation type="submission" date="2024-07" db="EMBL/GenBank/DDBJ databases">
        <title>Two chromosome-level genome assemblies of Korean endemic species Abeliophyllum distichum and Forsythia ovata (Oleaceae).</title>
        <authorList>
            <person name="Jang H."/>
        </authorList>
    </citation>
    <scope>NUCLEOTIDE SEQUENCE [LARGE SCALE GENOMIC DNA]</scope>
</reference>
<accession>A0ABD1VT07</accession>
<dbReference type="EMBL" id="JBFOLK010000001">
    <property type="protein sequence ID" value="KAL2540526.1"/>
    <property type="molecule type" value="Genomic_DNA"/>
</dbReference>
<comment type="caution">
    <text evidence="1">The sequence shown here is derived from an EMBL/GenBank/DDBJ whole genome shotgun (WGS) entry which is preliminary data.</text>
</comment>
<dbReference type="Proteomes" id="UP001604336">
    <property type="component" value="Unassembled WGS sequence"/>
</dbReference>
<sequence>MVERRRKPLVLSSTKALINSVLNSPSKTEEFDQIEPLPFVHSSTPTLQLTAGILGLSEGSDVILTSLDDSALVGLSTSVLKRLSITSGSLILIKNGDTYISRIGQAVALDPPNADENSTDNTSLSSHSPRMNTALTLPKYASHLRVSFVKIPQYGTLETLKSSSSIESKDRQDLIDLALKNYFAIDRYLARGDLFNICIKWNCNSELCNPCTQNMQNGGDDIIYFKVASIEPSEEPVLRVNRSKTALVLGGSFPSAVPPDLLIPGPKLLAPLHGDTVQTLASILTPTLCPSALSSKFRSCHPVIWSSWLWEEDCDKTRCSKVGLAYAEAFNTARRYAPTVLLLRHFDVFRNLASHEGSPQGASWC</sequence>
<dbReference type="AlphaFoldDB" id="A0ABD1VT07"/>
<organism evidence="1 2">
    <name type="scientific">Abeliophyllum distichum</name>
    <dbReference type="NCBI Taxonomy" id="126358"/>
    <lineage>
        <taxon>Eukaryota</taxon>
        <taxon>Viridiplantae</taxon>
        <taxon>Streptophyta</taxon>
        <taxon>Embryophyta</taxon>
        <taxon>Tracheophyta</taxon>
        <taxon>Spermatophyta</taxon>
        <taxon>Magnoliopsida</taxon>
        <taxon>eudicotyledons</taxon>
        <taxon>Gunneridae</taxon>
        <taxon>Pentapetalae</taxon>
        <taxon>asterids</taxon>
        <taxon>lamiids</taxon>
        <taxon>Lamiales</taxon>
        <taxon>Oleaceae</taxon>
        <taxon>Forsythieae</taxon>
        <taxon>Abeliophyllum</taxon>
    </lineage>
</organism>
<gene>
    <name evidence="1" type="ORF">Adt_01504</name>
</gene>
<keyword evidence="2" id="KW-1185">Reference proteome</keyword>
<proteinExistence type="predicted"/>
<evidence type="ECO:0000313" key="1">
    <source>
        <dbReference type="EMBL" id="KAL2540526.1"/>
    </source>
</evidence>
<name>A0ABD1VT07_9LAMI</name>